<dbReference type="AlphaFoldDB" id="A0AAV7DYB7"/>
<gene>
    <name evidence="2" type="ORF">H6P81_017122</name>
</gene>
<accession>A0AAV7DYB7</accession>
<feature type="compositionally biased region" description="Basic and acidic residues" evidence="1">
    <location>
        <begin position="1"/>
        <end position="11"/>
    </location>
</feature>
<dbReference type="Proteomes" id="UP000825729">
    <property type="component" value="Unassembled WGS sequence"/>
</dbReference>
<organism evidence="2 3">
    <name type="scientific">Aristolochia fimbriata</name>
    <name type="common">White veined hardy Dutchman's pipe vine</name>
    <dbReference type="NCBI Taxonomy" id="158543"/>
    <lineage>
        <taxon>Eukaryota</taxon>
        <taxon>Viridiplantae</taxon>
        <taxon>Streptophyta</taxon>
        <taxon>Embryophyta</taxon>
        <taxon>Tracheophyta</taxon>
        <taxon>Spermatophyta</taxon>
        <taxon>Magnoliopsida</taxon>
        <taxon>Magnoliidae</taxon>
        <taxon>Piperales</taxon>
        <taxon>Aristolochiaceae</taxon>
        <taxon>Aristolochia</taxon>
    </lineage>
</organism>
<dbReference type="EMBL" id="JAINDJ010000007">
    <property type="protein sequence ID" value="KAG9441268.1"/>
    <property type="molecule type" value="Genomic_DNA"/>
</dbReference>
<name>A0AAV7DYB7_ARIFI</name>
<evidence type="ECO:0000256" key="1">
    <source>
        <dbReference type="SAM" id="MobiDB-lite"/>
    </source>
</evidence>
<comment type="caution">
    <text evidence="2">The sequence shown here is derived from an EMBL/GenBank/DDBJ whole genome shotgun (WGS) entry which is preliminary data.</text>
</comment>
<dbReference type="PANTHER" id="PTHR36045:SF2">
    <property type="entry name" value="OS04G0558500 PROTEIN"/>
    <property type="match status" value="1"/>
</dbReference>
<protein>
    <submittedName>
        <fullName evidence="2">Uncharacterized protein</fullName>
    </submittedName>
</protein>
<evidence type="ECO:0000313" key="3">
    <source>
        <dbReference type="Proteomes" id="UP000825729"/>
    </source>
</evidence>
<keyword evidence="3" id="KW-1185">Reference proteome</keyword>
<reference evidence="2 3" key="1">
    <citation type="submission" date="2021-07" db="EMBL/GenBank/DDBJ databases">
        <title>The Aristolochia fimbriata genome: insights into angiosperm evolution, floral development and chemical biosynthesis.</title>
        <authorList>
            <person name="Jiao Y."/>
        </authorList>
    </citation>
    <scope>NUCLEOTIDE SEQUENCE [LARGE SCALE GENOMIC DNA]</scope>
    <source>
        <strain evidence="2">IBCAS-2021</strain>
        <tissue evidence="2">Leaf</tissue>
    </source>
</reference>
<evidence type="ECO:0000313" key="2">
    <source>
        <dbReference type="EMBL" id="KAG9441268.1"/>
    </source>
</evidence>
<proteinExistence type="predicted"/>
<feature type="region of interest" description="Disordered" evidence="1">
    <location>
        <begin position="1"/>
        <end position="52"/>
    </location>
</feature>
<sequence length="178" mass="19746">MAESSSDHYREPLGIPSSRASKRLPERGSSVYPPGDGEDGLEDSDVDEEEIEELEQEVNEMARKIRRFRTRLPGLYKEALESSILASRPALPLVESVDGEIAAGRDSGGEHAESSTGQSVEERSPVAEKIQLIKQKISNNVSAIPIVLKSVNECIMEINKLDQYNVTNIHPSFKRKRT</sequence>
<feature type="compositionally biased region" description="Acidic residues" evidence="1">
    <location>
        <begin position="36"/>
        <end position="52"/>
    </location>
</feature>
<dbReference type="PANTHER" id="PTHR36045">
    <property type="entry name" value="OS04G0558500 PROTEIN"/>
    <property type="match status" value="1"/>
</dbReference>
<feature type="region of interest" description="Disordered" evidence="1">
    <location>
        <begin position="99"/>
        <end position="124"/>
    </location>
</feature>